<dbReference type="EMBL" id="CP054492">
    <property type="protein sequence ID" value="QOY51781.1"/>
    <property type="molecule type" value="Genomic_DNA"/>
</dbReference>
<feature type="domain" description="Thioredoxin-like fold" evidence="2">
    <location>
        <begin position="31"/>
        <end position="118"/>
    </location>
</feature>
<evidence type="ECO:0000313" key="4">
    <source>
        <dbReference type="Proteomes" id="UP000593994"/>
    </source>
</evidence>
<dbReference type="PANTHER" id="PTHR15337:SF11">
    <property type="entry name" value="THIOREDOXIN DOMAIN-CONTAINING PROTEIN"/>
    <property type="match status" value="1"/>
</dbReference>
<dbReference type="Proteomes" id="UP000593994">
    <property type="component" value="Chromosome"/>
</dbReference>
<keyword evidence="4" id="KW-1185">Reference proteome</keyword>
<dbReference type="RefSeq" id="WP_194369278.1">
    <property type="nucleotide sequence ID" value="NZ_CP054492.1"/>
</dbReference>
<dbReference type="PANTHER" id="PTHR15337">
    <property type="entry name" value="ANTERIOR GRADIENT PROTEIN-RELATED"/>
    <property type="match status" value="1"/>
</dbReference>
<accession>A0A7S7LUM7</accession>
<evidence type="ECO:0000313" key="3">
    <source>
        <dbReference type="EMBL" id="QOY51781.1"/>
    </source>
</evidence>
<dbReference type="Pfam" id="PF13098">
    <property type="entry name" value="Thioredoxin_2"/>
    <property type="match status" value="1"/>
</dbReference>
<dbReference type="Gene3D" id="3.40.30.10">
    <property type="entry name" value="Glutaredoxin"/>
    <property type="match status" value="1"/>
</dbReference>
<proteinExistence type="predicted"/>
<protein>
    <submittedName>
        <fullName evidence="3">DUF255 domain-containing protein</fullName>
    </submittedName>
</protein>
<evidence type="ECO:0000259" key="2">
    <source>
        <dbReference type="Pfam" id="PF13098"/>
    </source>
</evidence>
<name>A0A7S7LUM7_9BACT</name>
<dbReference type="InterPro" id="IPR051099">
    <property type="entry name" value="AGR/TXD"/>
</dbReference>
<dbReference type="InterPro" id="IPR012336">
    <property type="entry name" value="Thioredoxin-like_fold"/>
</dbReference>
<dbReference type="AlphaFoldDB" id="A0A7S7LUM7"/>
<reference evidence="3 4" key="1">
    <citation type="submission" date="2020-05" db="EMBL/GenBank/DDBJ databases">
        <title>Sulfurimonas marisnigri, sp. nov., and Sulfurimonas baltica, sp. nov., manganese oxide reducing chemolithoautotrophs of the class Epsilonproteobacteria isolated from the pelagic redoxclines of the Black and Baltic Seas and emended description of the genus Sulfurimonas.</title>
        <authorList>
            <person name="Henkel J.V."/>
            <person name="Laudan C."/>
            <person name="Werner J."/>
            <person name="Neu T."/>
            <person name="Plewe S."/>
            <person name="Sproer C."/>
            <person name="Bunk B."/>
            <person name="Schulz-Vogt H.N."/>
        </authorList>
    </citation>
    <scope>NUCLEOTIDE SEQUENCE [LARGE SCALE GENOMIC DNA]</scope>
    <source>
        <strain evidence="3 4">GD2</strain>
    </source>
</reference>
<keyword evidence="1" id="KW-0732">Signal</keyword>
<sequence length="126" mass="14995">MIKVSMVLLFCFFNLSAIEWHTYEDALKLQEKSSKVIMVDVIRTECQYCIKMDKNVFADEEMSRWLQERFIPVKINLDTEKMPLDVEVKMTPTFYFLDKNKKIVKTIPGSWNIEDFKDLTKNIRGE</sequence>
<dbReference type="SUPFAM" id="SSF52833">
    <property type="entry name" value="Thioredoxin-like"/>
    <property type="match status" value="1"/>
</dbReference>
<evidence type="ECO:0000256" key="1">
    <source>
        <dbReference type="ARBA" id="ARBA00022729"/>
    </source>
</evidence>
<gene>
    <name evidence="3" type="ORF">HUE88_11845</name>
</gene>
<dbReference type="KEGG" id="sbal:HUE88_11845"/>
<dbReference type="InterPro" id="IPR036249">
    <property type="entry name" value="Thioredoxin-like_sf"/>
</dbReference>
<organism evidence="3 4">
    <name type="scientific">Candidatus Sulfurimonas baltica</name>
    <dbReference type="NCBI Taxonomy" id="2740404"/>
    <lineage>
        <taxon>Bacteria</taxon>
        <taxon>Pseudomonadati</taxon>
        <taxon>Campylobacterota</taxon>
        <taxon>Epsilonproteobacteria</taxon>
        <taxon>Campylobacterales</taxon>
        <taxon>Sulfurimonadaceae</taxon>
        <taxon>Sulfurimonas</taxon>
    </lineage>
</organism>